<reference evidence="2 3" key="1">
    <citation type="journal article" date="2013" name="Genome Biol. Evol.">
        <title>Complete genomes of two dipteran-associated spiroplasmas provided insights into the origin, dynamics, and impacts of viral invasion in spiroplasma.</title>
        <authorList>
            <person name="Ku C."/>
            <person name="Lo W.S."/>
            <person name="Chen L.L."/>
            <person name="Kuo C.H."/>
        </authorList>
    </citation>
    <scope>NUCLEOTIDE SEQUENCE [LARGE SCALE GENOMIC DNA]</scope>
    <source>
        <strain evidence="2">EA-1</strain>
    </source>
</reference>
<dbReference type="Proteomes" id="UP000013963">
    <property type="component" value="Chromosome"/>
</dbReference>
<proteinExistence type="predicted"/>
<dbReference type="STRING" id="1276229.SSYRP_v1c07470"/>
<feature type="transmembrane region" description="Helical" evidence="1">
    <location>
        <begin position="255"/>
        <end position="274"/>
    </location>
</feature>
<accession>R4U4D5</accession>
<dbReference type="PATRIC" id="fig|1276229.3.peg.742"/>
<dbReference type="KEGG" id="ssyr:SSYRP_v1c07470"/>
<dbReference type="HOGENOM" id="CLU_959448_0_0_14"/>
<feature type="transmembrane region" description="Helical" evidence="1">
    <location>
        <begin position="147"/>
        <end position="170"/>
    </location>
</feature>
<protein>
    <submittedName>
        <fullName evidence="2">Uncharacterized protein</fullName>
    </submittedName>
</protein>
<evidence type="ECO:0000313" key="2">
    <source>
        <dbReference type="EMBL" id="AGM26337.1"/>
    </source>
</evidence>
<sequence>MKINKQWFKEEYSSLKLLNKTIFKNPRTHIIAIVLPLIVSFFVYWLWNRYSIYKITPPEMLAFSTITILFSTFYIGIFTYEAKETSFLRRIYLKNNSKANIFIALLIVSSEIYVVNTILGLLLYYGMSKISIIGLNSELFNNILPFMWIYFVLTTFVSMVLLTFIFVLLAGVFKNKYACFGVMFLVFLFLLIFSDVAIPPIQSNSIFFNVVGYFNPWKYSNWTMLLFTSYQVFDPEGMGQIFLPTNSNWPPFNNIAQTIIPSFAFIGLFIFLNIKYFTFSLKS</sequence>
<dbReference type="EMBL" id="CP005078">
    <property type="protein sequence ID" value="AGM26337.1"/>
    <property type="molecule type" value="Genomic_DNA"/>
</dbReference>
<feature type="transmembrane region" description="Helical" evidence="1">
    <location>
        <begin position="101"/>
        <end position="127"/>
    </location>
</feature>
<keyword evidence="1" id="KW-0472">Membrane</keyword>
<dbReference type="RefSeq" id="WP_016340980.1">
    <property type="nucleotide sequence ID" value="NC_021284.1"/>
</dbReference>
<dbReference type="OrthoDB" id="389319at2"/>
<gene>
    <name evidence="2" type="ORF">SSYRP_v1c07470</name>
</gene>
<feature type="transmembrane region" description="Helical" evidence="1">
    <location>
        <begin position="177"/>
        <end position="198"/>
    </location>
</feature>
<keyword evidence="3" id="KW-1185">Reference proteome</keyword>
<name>R4U4D5_9MOLU</name>
<feature type="transmembrane region" description="Helical" evidence="1">
    <location>
        <begin position="30"/>
        <end position="48"/>
    </location>
</feature>
<evidence type="ECO:0000313" key="3">
    <source>
        <dbReference type="Proteomes" id="UP000013963"/>
    </source>
</evidence>
<keyword evidence="1" id="KW-0812">Transmembrane</keyword>
<dbReference type="AlphaFoldDB" id="R4U4D5"/>
<keyword evidence="1" id="KW-1133">Transmembrane helix</keyword>
<feature type="transmembrane region" description="Helical" evidence="1">
    <location>
        <begin position="60"/>
        <end position="80"/>
    </location>
</feature>
<organism evidence="2 3">
    <name type="scientific">Spiroplasma syrphidicola EA-1</name>
    <dbReference type="NCBI Taxonomy" id="1276229"/>
    <lineage>
        <taxon>Bacteria</taxon>
        <taxon>Bacillati</taxon>
        <taxon>Mycoplasmatota</taxon>
        <taxon>Mollicutes</taxon>
        <taxon>Entomoplasmatales</taxon>
        <taxon>Spiroplasmataceae</taxon>
        <taxon>Spiroplasma</taxon>
    </lineage>
</organism>
<evidence type="ECO:0000256" key="1">
    <source>
        <dbReference type="SAM" id="Phobius"/>
    </source>
</evidence>